<dbReference type="AlphaFoldDB" id="A0AAN6NG48"/>
<evidence type="ECO:0000313" key="3">
    <source>
        <dbReference type="Proteomes" id="UP001303473"/>
    </source>
</evidence>
<sequence>MKLENLLRQLGEQIESAEEETYDLFSQDLPSQQGLGFINSKAPTLDLTIADRDLTIHQSPGILSSNRAGGTTGAVVWKVSPIFAEWLTTAGNPLFSHGVLSPRSAVVELGCGISPVVGLLLAPRISQYVLTDQPYVARLVEQNIAENDGHQVVLQHKATANKRSANKGRTGGASSKGSGSGSKGGGATGTNNSGQIRFTPLDWETDDVSSALTRDLSGSSFDAVLACDCIYNEALVEAFVSACVDICRLREAELAAYASSSKDDAKSEESGSSDLLEPSICLIAQHLRTSDVFETWMDCFLRSFHVWRIPDTLVLPGLRSGSGFVVHLGVLRGGAVVGYRAPS</sequence>
<evidence type="ECO:0000256" key="1">
    <source>
        <dbReference type="SAM" id="MobiDB-lite"/>
    </source>
</evidence>
<dbReference type="InterPro" id="IPR019410">
    <property type="entry name" value="Methyltransf_16"/>
</dbReference>
<dbReference type="GO" id="GO:0032991">
    <property type="term" value="C:protein-containing complex"/>
    <property type="evidence" value="ECO:0007669"/>
    <property type="project" value="TreeGrafter"/>
</dbReference>
<dbReference type="EMBL" id="MU853757">
    <property type="protein sequence ID" value="KAK3944880.1"/>
    <property type="molecule type" value="Genomic_DNA"/>
</dbReference>
<dbReference type="GO" id="GO:0005829">
    <property type="term" value="C:cytosol"/>
    <property type="evidence" value="ECO:0007669"/>
    <property type="project" value="TreeGrafter"/>
</dbReference>
<dbReference type="SUPFAM" id="SSF53335">
    <property type="entry name" value="S-adenosyl-L-methionine-dependent methyltransferases"/>
    <property type="match status" value="1"/>
</dbReference>
<feature type="compositionally biased region" description="Gly residues" evidence="1">
    <location>
        <begin position="178"/>
        <end position="188"/>
    </location>
</feature>
<dbReference type="GO" id="GO:0008757">
    <property type="term" value="F:S-adenosylmethionine-dependent methyltransferase activity"/>
    <property type="evidence" value="ECO:0007669"/>
    <property type="project" value="UniProtKB-ARBA"/>
</dbReference>
<protein>
    <submittedName>
        <fullName evidence="2">Ribosomal lysine N-methyltransferase 5</fullName>
    </submittedName>
</protein>
<name>A0AAN6NG48_9PEZI</name>
<evidence type="ECO:0000313" key="2">
    <source>
        <dbReference type="EMBL" id="KAK3944880.1"/>
    </source>
</evidence>
<dbReference type="InterPro" id="IPR029063">
    <property type="entry name" value="SAM-dependent_MTases_sf"/>
</dbReference>
<organism evidence="2 3">
    <name type="scientific">Diplogelasinospora grovesii</name>
    <dbReference type="NCBI Taxonomy" id="303347"/>
    <lineage>
        <taxon>Eukaryota</taxon>
        <taxon>Fungi</taxon>
        <taxon>Dikarya</taxon>
        <taxon>Ascomycota</taxon>
        <taxon>Pezizomycotina</taxon>
        <taxon>Sordariomycetes</taxon>
        <taxon>Sordariomycetidae</taxon>
        <taxon>Sordariales</taxon>
        <taxon>Diplogelasinosporaceae</taxon>
        <taxon>Diplogelasinospora</taxon>
    </lineage>
</organism>
<accession>A0AAN6NG48</accession>
<dbReference type="Proteomes" id="UP001303473">
    <property type="component" value="Unassembled WGS sequence"/>
</dbReference>
<gene>
    <name evidence="2" type="ORF">QBC46DRAFT_373468</name>
</gene>
<dbReference type="PANTHER" id="PTHR14614">
    <property type="entry name" value="HEPATOCELLULAR CARCINOMA-ASSOCIATED ANTIGEN"/>
    <property type="match status" value="1"/>
</dbReference>
<dbReference type="Gene3D" id="3.40.50.150">
    <property type="entry name" value="Vaccinia Virus protein VP39"/>
    <property type="match status" value="1"/>
</dbReference>
<dbReference type="PANTHER" id="PTHR14614:SF109">
    <property type="entry name" value="RIBOSOMAL LYSINE N-METHYLTRANSFERASE 5"/>
    <property type="match status" value="1"/>
</dbReference>
<feature type="region of interest" description="Disordered" evidence="1">
    <location>
        <begin position="158"/>
        <end position="198"/>
    </location>
</feature>
<comment type="caution">
    <text evidence="2">The sequence shown here is derived from an EMBL/GenBank/DDBJ whole genome shotgun (WGS) entry which is preliminary data.</text>
</comment>
<keyword evidence="3" id="KW-1185">Reference proteome</keyword>
<dbReference type="Pfam" id="PF10294">
    <property type="entry name" value="Methyltransf_16"/>
    <property type="match status" value="2"/>
</dbReference>
<proteinExistence type="predicted"/>
<reference evidence="3" key="1">
    <citation type="journal article" date="2023" name="Mol. Phylogenet. Evol.">
        <title>Genome-scale phylogeny and comparative genomics of the fungal order Sordariales.</title>
        <authorList>
            <person name="Hensen N."/>
            <person name="Bonometti L."/>
            <person name="Westerberg I."/>
            <person name="Brannstrom I.O."/>
            <person name="Guillou S."/>
            <person name="Cros-Aarteil S."/>
            <person name="Calhoun S."/>
            <person name="Haridas S."/>
            <person name="Kuo A."/>
            <person name="Mondo S."/>
            <person name="Pangilinan J."/>
            <person name="Riley R."/>
            <person name="LaButti K."/>
            <person name="Andreopoulos B."/>
            <person name="Lipzen A."/>
            <person name="Chen C."/>
            <person name="Yan M."/>
            <person name="Daum C."/>
            <person name="Ng V."/>
            <person name="Clum A."/>
            <person name="Steindorff A."/>
            <person name="Ohm R.A."/>
            <person name="Martin F."/>
            <person name="Silar P."/>
            <person name="Natvig D.O."/>
            <person name="Lalanne C."/>
            <person name="Gautier V."/>
            <person name="Ament-Velasquez S.L."/>
            <person name="Kruys A."/>
            <person name="Hutchinson M.I."/>
            <person name="Powell A.J."/>
            <person name="Barry K."/>
            <person name="Miller A.N."/>
            <person name="Grigoriev I.V."/>
            <person name="Debuchy R."/>
            <person name="Gladieux P."/>
            <person name="Hiltunen Thoren M."/>
            <person name="Johannesson H."/>
        </authorList>
    </citation>
    <scope>NUCLEOTIDE SEQUENCE [LARGE SCALE GENOMIC DNA]</scope>
    <source>
        <strain evidence="3">CBS 340.73</strain>
    </source>
</reference>